<dbReference type="AlphaFoldDB" id="A0A0V0YQC4"/>
<evidence type="ECO:0000313" key="2">
    <source>
        <dbReference type="Proteomes" id="UP000054776"/>
    </source>
</evidence>
<name>A0A0V0YQC4_TRISP</name>
<organism evidence="1 2">
    <name type="scientific">Trichinella spiralis</name>
    <name type="common">Trichina worm</name>
    <dbReference type="NCBI Taxonomy" id="6334"/>
    <lineage>
        <taxon>Eukaryota</taxon>
        <taxon>Metazoa</taxon>
        <taxon>Ecdysozoa</taxon>
        <taxon>Nematoda</taxon>
        <taxon>Enoplea</taxon>
        <taxon>Dorylaimia</taxon>
        <taxon>Trichinellida</taxon>
        <taxon>Trichinellidae</taxon>
        <taxon>Trichinella</taxon>
    </lineage>
</organism>
<protein>
    <submittedName>
        <fullName evidence="1">Uncharacterized protein</fullName>
    </submittedName>
</protein>
<dbReference type="InParanoid" id="A0A0V0YQC4"/>
<dbReference type="EMBL" id="JYDH01006084">
    <property type="protein sequence ID" value="KRY02548.1"/>
    <property type="molecule type" value="Genomic_DNA"/>
</dbReference>
<dbReference type="Proteomes" id="UP000054776">
    <property type="component" value="Unassembled WGS sequence"/>
</dbReference>
<comment type="caution">
    <text evidence="1">The sequence shown here is derived from an EMBL/GenBank/DDBJ whole genome shotgun (WGS) entry which is preliminary data.</text>
</comment>
<accession>A0A0V0YQC4</accession>
<keyword evidence="2" id="KW-1185">Reference proteome</keyword>
<gene>
    <name evidence="1" type="ORF">T01_4484</name>
</gene>
<proteinExistence type="predicted"/>
<evidence type="ECO:0000313" key="1">
    <source>
        <dbReference type="EMBL" id="KRY02548.1"/>
    </source>
</evidence>
<reference evidence="1 2" key="1">
    <citation type="submission" date="2015-01" db="EMBL/GenBank/DDBJ databases">
        <title>Evolution of Trichinella species and genotypes.</title>
        <authorList>
            <person name="Korhonen P.K."/>
            <person name="Edoardo P."/>
            <person name="Giuseppe L.R."/>
            <person name="Gasser R.B."/>
        </authorList>
    </citation>
    <scope>NUCLEOTIDE SEQUENCE [LARGE SCALE GENOMIC DNA]</scope>
    <source>
        <strain evidence="1">ISS3</strain>
    </source>
</reference>
<sequence length="31" mass="3847">MQTSKKKIYWEHMILKREYSDGIMISKTMLR</sequence>